<keyword evidence="4" id="KW-1185">Reference proteome</keyword>
<evidence type="ECO:0000259" key="2">
    <source>
        <dbReference type="Pfam" id="PF18788"/>
    </source>
</evidence>
<dbReference type="Pfam" id="PF18788">
    <property type="entry name" value="DarA_N"/>
    <property type="match status" value="1"/>
</dbReference>
<dbReference type="RefSeq" id="WP_180571446.1">
    <property type="nucleotide sequence ID" value="NZ_JACCKB010000088.1"/>
</dbReference>
<reference evidence="3 4" key="1">
    <citation type="submission" date="2020-07" db="EMBL/GenBank/DDBJ databases">
        <title>Endozoicomonas sp. nov., isolated from sediment.</title>
        <authorList>
            <person name="Gu T."/>
        </authorList>
    </citation>
    <scope>NUCLEOTIDE SEQUENCE [LARGE SCALE GENOMIC DNA]</scope>
    <source>
        <strain evidence="3 4">SM1973</strain>
    </source>
</reference>
<feature type="domain" description="Defence against restriction A N-terminal" evidence="2">
    <location>
        <begin position="60"/>
        <end position="188"/>
    </location>
</feature>
<dbReference type="Proteomes" id="UP000569732">
    <property type="component" value="Unassembled WGS sequence"/>
</dbReference>
<feature type="compositionally biased region" description="Polar residues" evidence="1">
    <location>
        <begin position="280"/>
        <end position="296"/>
    </location>
</feature>
<name>A0A853IJ80_9GAMM</name>
<dbReference type="InterPro" id="IPR041140">
    <property type="entry name" value="DarA_N"/>
</dbReference>
<feature type="region of interest" description="Disordered" evidence="1">
    <location>
        <begin position="266"/>
        <end position="303"/>
    </location>
</feature>
<feature type="compositionally biased region" description="Basic and acidic residues" evidence="1">
    <location>
        <begin position="266"/>
        <end position="275"/>
    </location>
</feature>
<evidence type="ECO:0000313" key="4">
    <source>
        <dbReference type="Proteomes" id="UP000569732"/>
    </source>
</evidence>
<comment type="caution">
    <text evidence="3">The sequence shown here is derived from an EMBL/GenBank/DDBJ whole genome shotgun (WGS) entry which is preliminary data.</text>
</comment>
<evidence type="ECO:0000256" key="1">
    <source>
        <dbReference type="SAM" id="MobiDB-lite"/>
    </source>
</evidence>
<proteinExistence type="predicted"/>
<organism evidence="3 4">
    <name type="scientific">Spartinivicinus marinus</name>
    <dbReference type="NCBI Taxonomy" id="2994442"/>
    <lineage>
        <taxon>Bacteria</taxon>
        <taxon>Pseudomonadati</taxon>
        <taxon>Pseudomonadota</taxon>
        <taxon>Gammaproteobacteria</taxon>
        <taxon>Oceanospirillales</taxon>
        <taxon>Zooshikellaceae</taxon>
        <taxon>Spartinivicinus</taxon>
    </lineage>
</organism>
<sequence length="368" mass="41447">MNKLQVHLDYDPLAKGFDSITLEEWFDQLSTADSLDLLTEPLPLQVLDDAFYPEDEPALILDMVSAKYQRLPRTLAALRRVIQKKLATLDGNLVIGDATISKPRKNKLFATVTAQFICSDGQTLSAQFHAPDKDPLIVNQNDTLIAYRWLLNKRDITHIVSAKQNGNTLTDISLDELAFKLAQLISGNSAKFIERQQQLKQAQAELQAADDELTALENQATELTTQIAEQQQKHQDLEEENQTLTAQRDELKKLLEEMLAEIEAAKAEADEKRQQEQQQPQTTTSEITAANDGDNTSADENDEEQRLVKILEDILEGKYDHLGSFGIFDTLEPPADRLIEMGLGEKYDELIGNVAEYYARKDAEEHPL</sequence>
<dbReference type="AlphaFoldDB" id="A0A853IJ80"/>
<evidence type="ECO:0000313" key="3">
    <source>
        <dbReference type="EMBL" id="NYZ69457.1"/>
    </source>
</evidence>
<accession>A0A853IJ80</accession>
<protein>
    <recommendedName>
        <fullName evidence="2">Defence against restriction A N-terminal domain-containing protein</fullName>
    </recommendedName>
</protein>
<dbReference type="Gene3D" id="3.40.50.300">
    <property type="entry name" value="P-loop containing nucleotide triphosphate hydrolases"/>
    <property type="match status" value="1"/>
</dbReference>
<gene>
    <name evidence="3" type="ORF">H0A36_25915</name>
</gene>
<dbReference type="EMBL" id="JACCKB010000088">
    <property type="protein sequence ID" value="NYZ69457.1"/>
    <property type="molecule type" value="Genomic_DNA"/>
</dbReference>
<dbReference type="InterPro" id="IPR027417">
    <property type="entry name" value="P-loop_NTPase"/>
</dbReference>